<keyword evidence="5 6" id="KW-0472">Membrane</keyword>
<keyword evidence="3 6" id="KW-0812">Transmembrane</keyword>
<accession>A0A074MJQ3</accession>
<gene>
    <name evidence="7" type="ORF">EH31_05310</name>
</gene>
<keyword evidence="4 6" id="KW-1133">Transmembrane helix</keyword>
<evidence type="ECO:0000256" key="2">
    <source>
        <dbReference type="ARBA" id="ARBA00022448"/>
    </source>
</evidence>
<name>A0A074MJQ3_ERYLO</name>
<evidence type="ECO:0000256" key="4">
    <source>
        <dbReference type="ARBA" id="ARBA00022989"/>
    </source>
</evidence>
<feature type="transmembrane region" description="Helical" evidence="6">
    <location>
        <begin position="468"/>
        <end position="495"/>
    </location>
</feature>
<dbReference type="OrthoDB" id="7584869at2"/>
<dbReference type="SUPFAM" id="SSF103473">
    <property type="entry name" value="MFS general substrate transporter"/>
    <property type="match status" value="1"/>
</dbReference>
<dbReference type="eggNOG" id="COG2211">
    <property type="taxonomic scope" value="Bacteria"/>
</dbReference>
<dbReference type="PANTHER" id="PTHR19432">
    <property type="entry name" value="SUGAR TRANSPORTER"/>
    <property type="match status" value="1"/>
</dbReference>
<proteinExistence type="predicted"/>
<sequence length="539" mass="57753">MATAQPGGEGRKPAMNAGQIWNMSFGFLGIQIGFDLQNGNVSRIFQTLGAEVSELAILWIAAPMTGLLIQPIVGHLSDNTWAKFAGNFGRRRPYFLIGAILASLALFIMPNSPTLWMAAGMLWIMDASLNITMEPFRAFIGDNLPDRQRTKGYAMQSFFIGVGAVIAGALPWIMTNWMGLSNVAPEGEIPETVQWAFYIGGAALFAAVAWTVFKTKEYSPDELAGFEAARNEALGISSSDGDTVQRAASQFNTGGLIWLAAGLIFAGLVFAGRGDTRLEWLGEIEVAQELYVLAGLIATFGVLQLVAGMMRTGGKDQNGFMEVVNDLFAMPKTMRQLAVVQFFSWFAMFSMWIYGTPAVAEFHFMSPAPATQGYQDAADWWSLLGSVRNGVAAAAALGFIIIAAKMNRTHLHAANLAIGAAGFASMLMIRDPDLLWLPMVAVGIAWASIVSLPYAILAGSVPSKKMGIYMGIFNIFIVVPQLIAATLLGFLLTTFFDGEPIYAMAISAVSFALAAIATFFVTDGTSAAANERKGSSAPA</sequence>
<dbReference type="GO" id="GO:0022857">
    <property type="term" value="F:transmembrane transporter activity"/>
    <property type="evidence" value="ECO:0007669"/>
    <property type="project" value="InterPro"/>
</dbReference>
<dbReference type="Proteomes" id="UP000027647">
    <property type="component" value="Unassembled WGS sequence"/>
</dbReference>
<feature type="transmembrane region" description="Helical" evidence="6">
    <location>
        <begin position="501"/>
        <end position="522"/>
    </location>
</feature>
<feature type="transmembrane region" description="Helical" evidence="6">
    <location>
        <begin position="55"/>
        <end position="73"/>
    </location>
</feature>
<dbReference type="Gene3D" id="1.20.1250.20">
    <property type="entry name" value="MFS general substrate transporter like domains"/>
    <property type="match status" value="1"/>
</dbReference>
<feature type="transmembrane region" description="Helical" evidence="6">
    <location>
        <begin position="337"/>
        <end position="360"/>
    </location>
</feature>
<dbReference type="GO" id="GO:0016020">
    <property type="term" value="C:membrane"/>
    <property type="evidence" value="ECO:0007669"/>
    <property type="project" value="UniProtKB-SubCell"/>
</dbReference>
<evidence type="ECO:0000256" key="3">
    <source>
        <dbReference type="ARBA" id="ARBA00022692"/>
    </source>
</evidence>
<feature type="transmembrane region" description="Helical" evidence="6">
    <location>
        <begin position="380"/>
        <end position="404"/>
    </location>
</feature>
<dbReference type="RefSeq" id="WP_034958468.1">
    <property type="nucleotide sequence ID" value="NZ_JMIW01000001.1"/>
</dbReference>
<evidence type="ECO:0000313" key="7">
    <source>
        <dbReference type="EMBL" id="KEO92088.1"/>
    </source>
</evidence>
<dbReference type="STRING" id="1044.EH31_05310"/>
<comment type="caution">
    <text evidence="7">The sequence shown here is derived from an EMBL/GenBank/DDBJ whole genome shotgun (WGS) entry which is preliminary data.</text>
</comment>
<keyword evidence="8" id="KW-1185">Reference proteome</keyword>
<feature type="transmembrane region" description="Helical" evidence="6">
    <location>
        <begin position="411"/>
        <end position="429"/>
    </location>
</feature>
<keyword evidence="2" id="KW-0813">Transport</keyword>
<feature type="transmembrane region" description="Helical" evidence="6">
    <location>
        <begin position="435"/>
        <end position="456"/>
    </location>
</feature>
<evidence type="ECO:0000256" key="5">
    <source>
        <dbReference type="ARBA" id="ARBA00023136"/>
    </source>
</evidence>
<dbReference type="AlphaFoldDB" id="A0A074MJQ3"/>
<dbReference type="Pfam" id="PF07690">
    <property type="entry name" value="MFS_1"/>
    <property type="match status" value="1"/>
</dbReference>
<dbReference type="PANTHER" id="PTHR19432:SF35">
    <property type="entry name" value="SOLUTE CARRIER FAMILY 45 MEMBER 3 ISOFORM X1"/>
    <property type="match status" value="1"/>
</dbReference>
<feature type="transmembrane region" description="Helical" evidence="6">
    <location>
        <begin position="93"/>
        <end position="109"/>
    </location>
</feature>
<dbReference type="InterPro" id="IPR011701">
    <property type="entry name" value="MFS"/>
</dbReference>
<feature type="transmembrane region" description="Helical" evidence="6">
    <location>
        <begin position="251"/>
        <end position="270"/>
    </location>
</feature>
<evidence type="ECO:0000256" key="1">
    <source>
        <dbReference type="ARBA" id="ARBA00004141"/>
    </source>
</evidence>
<protein>
    <submittedName>
        <fullName evidence="7">MFS transporter</fullName>
    </submittedName>
</protein>
<organism evidence="7 8">
    <name type="scientific">Erythrobacter longus</name>
    <dbReference type="NCBI Taxonomy" id="1044"/>
    <lineage>
        <taxon>Bacteria</taxon>
        <taxon>Pseudomonadati</taxon>
        <taxon>Pseudomonadota</taxon>
        <taxon>Alphaproteobacteria</taxon>
        <taxon>Sphingomonadales</taxon>
        <taxon>Erythrobacteraceae</taxon>
        <taxon>Erythrobacter/Porphyrobacter group</taxon>
        <taxon>Erythrobacter</taxon>
    </lineage>
</organism>
<evidence type="ECO:0000313" key="8">
    <source>
        <dbReference type="Proteomes" id="UP000027647"/>
    </source>
</evidence>
<feature type="transmembrane region" description="Helical" evidence="6">
    <location>
        <begin position="290"/>
        <end position="310"/>
    </location>
</feature>
<comment type="subcellular location">
    <subcellularLocation>
        <location evidence="1">Membrane</location>
        <topology evidence="1">Multi-pass membrane protein</topology>
    </subcellularLocation>
</comment>
<dbReference type="InterPro" id="IPR036259">
    <property type="entry name" value="MFS_trans_sf"/>
</dbReference>
<evidence type="ECO:0000256" key="6">
    <source>
        <dbReference type="SAM" id="Phobius"/>
    </source>
</evidence>
<feature type="transmembrane region" description="Helical" evidence="6">
    <location>
        <begin position="153"/>
        <end position="175"/>
    </location>
</feature>
<dbReference type="EMBL" id="JMIW01000001">
    <property type="protein sequence ID" value="KEO92088.1"/>
    <property type="molecule type" value="Genomic_DNA"/>
</dbReference>
<feature type="transmembrane region" description="Helical" evidence="6">
    <location>
        <begin position="195"/>
        <end position="213"/>
    </location>
</feature>
<reference evidence="7 8" key="1">
    <citation type="submission" date="2014-04" db="EMBL/GenBank/DDBJ databases">
        <title>A comprehensive comparison of genomes of Erythrobacter spp. strains.</title>
        <authorList>
            <person name="Zheng Q."/>
        </authorList>
    </citation>
    <scope>NUCLEOTIDE SEQUENCE [LARGE SCALE GENOMIC DNA]</scope>
    <source>
        <strain evidence="7 8">DSM 6997</strain>
    </source>
</reference>